<dbReference type="PROSITE" id="PS51750">
    <property type="entry name" value="BRO_N"/>
    <property type="match status" value="1"/>
</dbReference>
<evidence type="ECO:0000256" key="1">
    <source>
        <dbReference type="SAM" id="MobiDB-lite"/>
    </source>
</evidence>
<reference evidence="3 4" key="1">
    <citation type="submission" date="2016-10" db="EMBL/GenBank/DDBJ databases">
        <authorList>
            <person name="de Groot N.N."/>
        </authorList>
    </citation>
    <scope>NUCLEOTIDE SEQUENCE [LARGE SCALE GENOMIC DNA]</scope>
    <source>
        <strain evidence="3 4">CGMCC 4.5598</strain>
    </source>
</reference>
<dbReference type="EMBL" id="FOHX01000003">
    <property type="protein sequence ID" value="SET49500.1"/>
    <property type="molecule type" value="Genomic_DNA"/>
</dbReference>
<dbReference type="AlphaFoldDB" id="A0A1I0EV57"/>
<organism evidence="3 4">
    <name type="scientific">Nonomuraea wenchangensis</name>
    <dbReference type="NCBI Taxonomy" id="568860"/>
    <lineage>
        <taxon>Bacteria</taxon>
        <taxon>Bacillati</taxon>
        <taxon>Actinomycetota</taxon>
        <taxon>Actinomycetes</taxon>
        <taxon>Streptosporangiales</taxon>
        <taxon>Streptosporangiaceae</taxon>
        <taxon>Nonomuraea</taxon>
    </lineage>
</organism>
<name>A0A1I0EV57_9ACTN</name>
<dbReference type="Proteomes" id="UP000199361">
    <property type="component" value="Unassembled WGS sequence"/>
</dbReference>
<dbReference type="Pfam" id="PF03374">
    <property type="entry name" value="ANT"/>
    <property type="match status" value="1"/>
</dbReference>
<dbReference type="InterPro" id="IPR005039">
    <property type="entry name" value="Ant_C"/>
</dbReference>
<accession>A0A1I0EV57</accession>
<dbReference type="InterPro" id="IPR003497">
    <property type="entry name" value="BRO_N_domain"/>
</dbReference>
<sequence length="308" mass="34381">MDNRTSSDSRDENQGPGSDLQIFDNGEFNLEITRVGDSFRVQAPGLARSLSFHSARDMLRTVPDDEKGWEIAPTLGGEQQMWHVTEPGFYRVLGQRQTARIKNEDVQKQVVRFQRWVFHDVIPSIRRTGGYAPAPSPVTAIPSHPETLRKWAAEIEAREAAEQRAAIEAAGRQAAEEEIAVLEPKAAEADHHRAADGCMAIGDFANKLKAWALQNCGVRILHEDVWDFLGDIGLIIRGNTIRKNQPTSFATERDYVRTKTTRYDTRTRGEQVSTSSRLTPAGEGWAWDRAVKRLNDFGSLRKAMGGAA</sequence>
<protein>
    <submittedName>
        <fullName evidence="3">BRO family, N-terminal domain</fullName>
    </submittedName>
</protein>
<evidence type="ECO:0000259" key="2">
    <source>
        <dbReference type="PROSITE" id="PS51750"/>
    </source>
</evidence>
<feature type="region of interest" description="Disordered" evidence="1">
    <location>
        <begin position="1"/>
        <end position="22"/>
    </location>
</feature>
<proteinExistence type="predicted"/>
<dbReference type="GO" id="GO:0003677">
    <property type="term" value="F:DNA binding"/>
    <property type="evidence" value="ECO:0007669"/>
    <property type="project" value="InterPro"/>
</dbReference>
<dbReference type="STRING" id="568860.SAMN05421811_103220"/>
<evidence type="ECO:0000313" key="3">
    <source>
        <dbReference type="EMBL" id="SET49500.1"/>
    </source>
</evidence>
<feature type="compositionally biased region" description="Basic and acidic residues" evidence="1">
    <location>
        <begin position="1"/>
        <end position="13"/>
    </location>
</feature>
<evidence type="ECO:0000313" key="4">
    <source>
        <dbReference type="Proteomes" id="UP000199361"/>
    </source>
</evidence>
<keyword evidence="4" id="KW-1185">Reference proteome</keyword>
<dbReference type="SMART" id="SM01040">
    <property type="entry name" value="Bro-N"/>
    <property type="match status" value="1"/>
</dbReference>
<gene>
    <name evidence="3" type="ORF">SAMN05421811_103220</name>
</gene>
<dbReference type="RefSeq" id="WP_177240573.1">
    <property type="nucleotide sequence ID" value="NZ_FOHX01000003.1"/>
</dbReference>
<feature type="domain" description="Bro-N" evidence="2">
    <location>
        <begin position="19"/>
        <end position="129"/>
    </location>
</feature>